<evidence type="ECO:0000313" key="4">
    <source>
        <dbReference type="Proteomes" id="UP001374803"/>
    </source>
</evidence>
<feature type="signal peptide" evidence="2">
    <location>
        <begin position="1"/>
        <end position="20"/>
    </location>
</feature>
<reference evidence="3" key="1">
    <citation type="submission" date="2021-12" db="EMBL/GenBank/DDBJ databases">
        <title>Discovery of the Pendulisporaceae a myxobacterial family with distinct sporulation behavior and unique specialized metabolism.</title>
        <authorList>
            <person name="Garcia R."/>
            <person name="Popoff A."/>
            <person name="Bader C.D."/>
            <person name="Loehr J."/>
            <person name="Walesch S."/>
            <person name="Walt C."/>
            <person name="Boldt J."/>
            <person name="Bunk B."/>
            <person name="Haeckl F.J.F.P.J."/>
            <person name="Gunesch A.P."/>
            <person name="Birkelbach J."/>
            <person name="Nuebel U."/>
            <person name="Pietschmann T."/>
            <person name="Bach T."/>
            <person name="Mueller R."/>
        </authorList>
    </citation>
    <scope>NUCLEOTIDE SEQUENCE</scope>
    <source>
        <strain evidence="3">MSr11367</strain>
    </source>
</reference>
<accession>A0ABZ2LF63</accession>
<evidence type="ECO:0000313" key="3">
    <source>
        <dbReference type="EMBL" id="WXB09579.1"/>
    </source>
</evidence>
<keyword evidence="4" id="KW-1185">Reference proteome</keyword>
<evidence type="ECO:0008006" key="5">
    <source>
        <dbReference type="Google" id="ProtNLM"/>
    </source>
</evidence>
<dbReference type="RefSeq" id="WP_394839249.1">
    <property type="nucleotide sequence ID" value="NZ_CP089929.1"/>
</dbReference>
<evidence type="ECO:0000256" key="1">
    <source>
        <dbReference type="SAM" id="MobiDB-lite"/>
    </source>
</evidence>
<evidence type="ECO:0000256" key="2">
    <source>
        <dbReference type="SAM" id="SignalP"/>
    </source>
</evidence>
<keyword evidence="2" id="KW-0732">Signal</keyword>
<gene>
    <name evidence="3" type="ORF">LVJ94_20400</name>
</gene>
<feature type="region of interest" description="Disordered" evidence="1">
    <location>
        <begin position="72"/>
        <end position="96"/>
    </location>
</feature>
<name>A0ABZ2LF63_9BACT</name>
<dbReference type="PROSITE" id="PS51257">
    <property type="entry name" value="PROKAR_LIPOPROTEIN"/>
    <property type="match status" value="1"/>
</dbReference>
<dbReference type="Proteomes" id="UP001374803">
    <property type="component" value="Chromosome"/>
</dbReference>
<organism evidence="3 4">
    <name type="scientific">Pendulispora rubella</name>
    <dbReference type="NCBI Taxonomy" id="2741070"/>
    <lineage>
        <taxon>Bacteria</taxon>
        <taxon>Pseudomonadati</taxon>
        <taxon>Myxococcota</taxon>
        <taxon>Myxococcia</taxon>
        <taxon>Myxococcales</taxon>
        <taxon>Sorangiineae</taxon>
        <taxon>Pendulisporaceae</taxon>
        <taxon>Pendulispora</taxon>
    </lineage>
</organism>
<protein>
    <recommendedName>
        <fullName evidence="5">Secreted protein</fullName>
    </recommendedName>
</protein>
<proteinExistence type="predicted"/>
<sequence>MRSAAMVFALLTPLTLGTGATTLGACSSSNTDCTCAVETNGQGRILACGETACVGGVTTACGDKSQVVQGGACTATAPPPESPGFDAGGTPNPTPDRSCDDLRTYCSTSCTNPASVAADCQATASAGDPPSCATWPWTNGVVCRP</sequence>
<dbReference type="EMBL" id="CP089983">
    <property type="protein sequence ID" value="WXB09579.1"/>
    <property type="molecule type" value="Genomic_DNA"/>
</dbReference>
<feature type="chain" id="PRO_5047353564" description="Secreted protein" evidence="2">
    <location>
        <begin position="21"/>
        <end position="145"/>
    </location>
</feature>